<evidence type="ECO:0000256" key="9">
    <source>
        <dbReference type="ARBA" id="ARBA00023004"/>
    </source>
</evidence>
<proteinExistence type="inferred from homology"/>
<feature type="binding site" description="axial binding residue" evidence="12">
    <location>
        <position position="444"/>
    </location>
    <ligand>
        <name>heme</name>
        <dbReference type="ChEBI" id="CHEBI:30413"/>
    </ligand>
    <ligandPart>
        <name>Fe</name>
        <dbReference type="ChEBI" id="CHEBI:18248"/>
    </ligandPart>
</feature>
<evidence type="ECO:0000256" key="8">
    <source>
        <dbReference type="ARBA" id="ARBA00023002"/>
    </source>
</evidence>
<evidence type="ECO:0000256" key="4">
    <source>
        <dbReference type="ARBA" id="ARBA00022617"/>
    </source>
</evidence>
<keyword evidence="8 13" id="KW-0560">Oxidoreductase</keyword>
<dbReference type="InterPro" id="IPR051103">
    <property type="entry name" value="Plant_metabolite_P450s"/>
</dbReference>
<dbReference type="AlphaFoldDB" id="A0AAP0RFX7"/>
<dbReference type="InterPro" id="IPR017972">
    <property type="entry name" value="Cyt_P450_CS"/>
</dbReference>
<dbReference type="CDD" id="cd11075">
    <property type="entry name" value="CYP77_89"/>
    <property type="match status" value="1"/>
</dbReference>
<evidence type="ECO:0000256" key="10">
    <source>
        <dbReference type="ARBA" id="ARBA00023033"/>
    </source>
</evidence>
<protein>
    <recommendedName>
        <fullName evidence="16">Cytochrome P450</fullName>
    </recommendedName>
</protein>
<evidence type="ECO:0000313" key="15">
    <source>
        <dbReference type="Proteomes" id="UP001415857"/>
    </source>
</evidence>
<sequence>MEFWFLLLASLCLCSFHFFLKNLLQTKKLPPGPPTIPFVGNILWLVKATKNFSDIESVLRRLRSKYGPIITLYIGSHPSVFITNHAAAHQALVQKGTVFASRPPALETNQIITSNQHTIASAAYGSLWRLLRQNFVSIQHPSRLKSYSRCRKWALNILKDKLIGEAKSGKAIQVVDHFRHAIFCLLVYMCFGEKLEEKAVREMEAVQRPIFVNLNRFDALNFMPRLGKILFRKLWKELLQLRQNQENVIIPLIKARREKTKDEDSIVSYVDTLLNLQLPDDARKLSDKEMVSLCSEFFYVGNDTTTTTLQWIMANLVKHQDVQEKLVQEIEAVVKAGDEMKEEDLKRMPYLKAVVLETLRRHPPGHFTAIHAVTEDTVLDGYHIPRNALVNFTVADMARDAKVWEDPMAFKPERFLSNDGEAVFDIKGVREIKMMPFGAGRRACPAMAMAMLILKYFVANLIRDFKWTAKDGVGVDLTEKHEFAVVMKNPLRAHISPRI</sequence>
<reference evidence="14 15" key="1">
    <citation type="journal article" date="2024" name="Plant J.">
        <title>Genome sequences and population genomics reveal climatic adaptation and genomic divergence between two closely related sweetgum species.</title>
        <authorList>
            <person name="Xu W.Q."/>
            <person name="Ren C.Q."/>
            <person name="Zhang X.Y."/>
            <person name="Comes H.P."/>
            <person name="Liu X.H."/>
            <person name="Li Y.G."/>
            <person name="Kettle C.J."/>
            <person name="Jalonen R."/>
            <person name="Gaisberger H."/>
            <person name="Ma Y.Z."/>
            <person name="Qiu Y.X."/>
        </authorList>
    </citation>
    <scope>NUCLEOTIDE SEQUENCE [LARGE SCALE GENOMIC DNA]</scope>
    <source>
        <strain evidence="14">Hangzhou</strain>
    </source>
</reference>
<dbReference type="PRINTS" id="PR00385">
    <property type="entry name" value="P450"/>
</dbReference>
<keyword evidence="10 13" id="KW-0503">Monooxygenase</keyword>
<name>A0AAP0RFX7_LIQFO</name>
<dbReference type="Gene3D" id="1.10.630.10">
    <property type="entry name" value="Cytochrome P450"/>
    <property type="match status" value="1"/>
</dbReference>
<evidence type="ECO:0000256" key="2">
    <source>
        <dbReference type="ARBA" id="ARBA00004167"/>
    </source>
</evidence>
<evidence type="ECO:0000256" key="1">
    <source>
        <dbReference type="ARBA" id="ARBA00001971"/>
    </source>
</evidence>
<dbReference type="Proteomes" id="UP001415857">
    <property type="component" value="Unassembled WGS sequence"/>
</dbReference>
<dbReference type="GO" id="GO:0016709">
    <property type="term" value="F:oxidoreductase activity, acting on paired donors, with incorporation or reduction of molecular oxygen, NAD(P)H as one donor, and incorporation of one atom of oxygen"/>
    <property type="evidence" value="ECO:0007669"/>
    <property type="project" value="TreeGrafter"/>
</dbReference>
<comment type="subcellular location">
    <subcellularLocation>
        <location evidence="2">Membrane</location>
        <topology evidence="2">Single-pass membrane protein</topology>
    </subcellularLocation>
</comment>
<comment type="caution">
    <text evidence="14">The sequence shown here is derived from an EMBL/GenBank/DDBJ whole genome shotgun (WGS) entry which is preliminary data.</text>
</comment>
<evidence type="ECO:0000256" key="3">
    <source>
        <dbReference type="ARBA" id="ARBA00010617"/>
    </source>
</evidence>
<organism evidence="14 15">
    <name type="scientific">Liquidambar formosana</name>
    <name type="common">Formosan gum</name>
    <dbReference type="NCBI Taxonomy" id="63359"/>
    <lineage>
        <taxon>Eukaryota</taxon>
        <taxon>Viridiplantae</taxon>
        <taxon>Streptophyta</taxon>
        <taxon>Embryophyta</taxon>
        <taxon>Tracheophyta</taxon>
        <taxon>Spermatophyta</taxon>
        <taxon>Magnoliopsida</taxon>
        <taxon>eudicotyledons</taxon>
        <taxon>Gunneridae</taxon>
        <taxon>Pentapetalae</taxon>
        <taxon>Saxifragales</taxon>
        <taxon>Altingiaceae</taxon>
        <taxon>Liquidambar</taxon>
    </lineage>
</organism>
<evidence type="ECO:0000256" key="13">
    <source>
        <dbReference type="RuleBase" id="RU000461"/>
    </source>
</evidence>
<dbReference type="PANTHER" id="PTHR24298">
    <property type="entry name" value="FLAVONOID 3'-MONOOXYGENASE-RELATED"/>
    <property type="match status" value="1"/>
</dbReference>
<keyword evidence="11" id="KW-0472">Membrane</keyword>
<dbReference type="GO" id="GO:0005506">
    <property type="term" value="F:iron ion binding"/>
    <property type="evidence" value="ECO:0007669"/>
    <property type="project" value="InterPro"/>
</dbReference>
<keyword evidence="15" id="KW-1185">Reference proteome</keyword>
<evidence type="ECO:0008006" key="16">
    <source>
        <dbReference type="Google" id="ProtNLM"/>
    </source>
</evidence>
<keyword evidence="7" id="KW-1133">Transmembrane helix</keyword>
<dbReference type="FunFam" id="1.10.630.10:FF:000012">
    <property type="entry name" value="Cytochrome P450 family protein"/>
    <property type="match status" value="1"/>
</dbReference>
<evidence type="ECO:0000313" key="14">
    <source>
        <dbReference type="EMBL" id="KAK9276028.1"/>
    </source>
</evidence>
<dbReference type="EMBL" id="JBBPBK010000010">
    <property type="protein sequence ID" value="KAK9276028.1"/>
    <property type="molecule type" value="Genomic_DNA"/>
</dbReference>
<comment type="similarity">
    <text evidence="3 13">Belongs to the cytochrome P450 family.</text>
</comment>
<keyword evidence="9 12" id="KW-0408">Iron</keyword>
<dbReference type="InterPro" id="IPR001128">
    <property type="entry name" value="Cyt_P450"/>
</dbReference>
<evidence type="ECO:0000256" key="11">
    <source>
        <dbReference type="ARBA" id="ARBA00023136"/>
    </source>
</evidence>
<dbReference type="InterPro" id="IPR002401">
    <property type="entry name" value="Cyt_P450_E_grp-I"/>
</dbReference>
<keyword evidence="5" id="KW-0812">Transmembrane</keyword>
<dbReference type="PROSITE" id="PS00086">
    <property type="entry name" value="CYTOCHROME_P450"/>
    <property type="match status" value="1"/>
</dbReference>
<dbReference type="InterPro" id="IPR036396">
    <property type="entry name" value="Cyt_P450_sf"/>
</dbReference>
<keyword evidence="4 12" id="KW-0349">Heme</keyword>
<evidence type="ECO:0000256" key="6">
    <source>
        <dbReference type="ARBA" id="ARBA00022723"/>
    </source>
</evidence>
<keyword evidence="6 12" id="KW-0479">Metal-binding</keyword>
<gene>
    <name evidence="14" type="ORF">L1049_005559</name>
</gene>
<dbReference type="SUPFAM" id="SSF48264">
    <property type="entry name" value="Cytochrome P450"/>
    <property type="match status" value="1"/>
</dbReference>
<dbReference type="GO" id="GO:0016020">
    <property type="term" value="C:membrane"/>
    <property type="evidence" value="ECO:0007669"/>
    <property type="project" value="UniProtKB-SubCell"/>
</dbReference>
<evidence type="ECO:0000256" key="7">
    <source>
        <dbReference type="ARBA" id="ARBA00022989"/>
    </source>
</evidence>
<dbReference type="Pfam" id="PF00067">
    <property type="entry name" value="p450"/>
    <property type="match status" value="1"/>
</dbReference>
<accession>A0AAP0RFX7</accession>
<evidence type="ECO:0000256" key="5">
    <source>
        <dbReference type="ARBA" id="ARBA00022692"/>
    </source>
</evidence>
<comment type="cofactor">
    <cofactor evidence="1 12">
        <name>heme</name>
        <dbReference type="ChEBI" id="CHEBI:30413"/>
    </cofactor>
</comment>
<dbReference type="GO" id="GO:0020037">
    <property type="term" value="F:heme binding"/>
    <property type="evidence" value="ECO:0007669"/>
    <property type="project" value="InterPro"/>
</dbReference>
<dbReference type="PANTHER" id="PTHR24298:SF835">
    <property type="entry name" value="P450, PUTATIVE-RELATED"/>
    <property type="match status" value="1"/>
</dbReference>
<evidence type="ECO:0000256" key="12">
    <source>
        <dbReference type="PIRSR" id="PIRSR602401-1"/>
    </source>
</evidence>
<dbReference type="PRINTS" id="PR00463">
    <property type="entry name" value="EP450I"/>
</dbReference>